<accession>A0A0C9W1A6</accession>
<evidence type="ECO:0000313" key="12">
    <source>
        <dbReference type="EMBL" id="KIJ44746.1"/>
    </source>
</evidence>
<dbReference type="InterPro" id="IPR011009">
    <property type="entry name" value="Kinase-like_dom_sf"/>
</dbReference>
<evidence type="ECO:0000256" key="5">
    <source>
        <dbReference type="ARBA" id="ARBA00022777"/>
    </source>
</evidence>
<evidence type="ECO:0000256" key="3">
    <source>
        <dbReference type="ARBA" id="ARBA00022679"/>
    </source>
</evidence>
<dbReference type="AlphaFoldDB" id="A0A0C9W1A6"/>
<dbReference type="EMBL" id="KN837115">
    <property type="protein sequence ID" value="KIJ44746.1"/>
    <property type="molecule type" value="Genomic_DNA"/>
</dbReference>
<comment type="catalytic activity">
    <reaction evidence="8">
        <text>L-seryl-[protein] + ATP = O-phospho-L-seryl-[protein] + ADP + H(+)</text>
        <dbReference type="Rhea" id="RHEA:17989"/>
        <dbReference type="Rhea" id="RHEA-COMP:9863"/>
        <dbReference type="Rhea" id="RHEA-COMP:11604"/>
        <dbReference type="ChEBI" id="CHEBI:15378"/>
        <dbReference type="ChEBI" id="CHEBI:29999"/>
        <dbReference type="ChEBI" id="CHEBI:30616"/>
        <dbReference type="ChEBI" id="CHEBI:83421"/>
        <dbReference type="ChEBI" id="CHEBI:456216"/>
        <dbReference type="EC" id="2.7.11.1"/>
    </reaction>
</comment>
<evidence type="ECO:0000256" key="7">
    <source>
        <dbReference type="ARBA" id="ARBA00047899"/>
    </source>
</evidence>
<dbReference type="InterPro" id="IPR050236">
    <property type="entry name" value="Ser_Thr_kinase_AGC"/>
</dbReference>
<organism evidence="12 13">
    <name type="scientific">Sphaerobolus stellatus (strain SS14)</name>
    <dbReference type="NCBI Taxonomy" id="990650"/>
    <lineage>
        <taxon>Eukaryota</taxon>
        <taxon>Fungi</taxon>
        <taxon>Dikarya</taxon>
        <taxon>Basidiomycota</taxon>
        <taxon>Agaricomycotina</taxon>
        <taxon>Agaricomycetes</taxon>
        <taxon>Phallomycetidae</taxon>
        <taxon>Geastrales</taxon>
        <taxon>Sphaerobolaceae</taxon>
        <taxon>Sphaerobolus</taxon>
    </lineage>
</organism>
<dbReference type="GO" id="GO:0005524">
    <property type="term" value="F:ATP binding"/>
    <property type="evidence" value="ECO:0007669"/>
    <property type="project" value="UniProtKB-UniRule"/>
</dbReference>
<evidence type="ECO:0000256" key="8">
    <source>
        <dbReference type="ARBA" id="ARBA00048679"/>
    </source>
</evidence>
<comment type="similarity">
    <text evidence="10">Belongs to the protein kinase superfamily.</text>
</comment>
<evidence type="ECO:0000256" key="10">
    <source>
        <dbReference type="RuleBase" id="RU000304"/>
    </source>
</evidence>
<dbReference type="EC" id="2.7.11.1" evidence="1"/>
<dbReference type="PROSITE" id="PS00107">
    <property type="entry name" value="PROTEIN_KINASE_ATP"/>
    <property type="match status" value="1"/>
</dbReference>
<dbReference type="OrthoDB" id="193860at2759"/>
<feature type="binding site" evidence="9">
    <location>
        <position position="151"/>
    </location>
    <ligand>
        <name>ATP</name>
        <dbReference type="ChEBI" id="CHEBI:30616"/>
    </ligand>
</feature>
<proteinExistence type="inferred from homology"/>
<dbReference type="Gene3D" id="1.10.510.10">
    <property type="entry name" value="Transferase(Phosphotransferase) domain 1"/>
    <property type="match status" value="1"/>
</dbReference>
<keyword evidence="13" id="KW-1185">Reference proteome</keyword>
<keyword evidence="2 10" id="KW-0723">Serine/threonine-protein kinase</keyword>
<keyword evidence="5" id="KW-0418">Kinase</keyword>
<evidence type="ECO:0000256" key="2">
    <source>
        <dbReference type="ARBA" id="ARBA00022527"/>
    </source>
</evidence>
<dbReference type="InterPro" id="IPR008271">
    <property type="entry name" value="Ser/Thr_kinase_AS"/>
</dbReference>
<keyword evidence="3" id="KW-0808">Transferase</keyword>
<dbReference type="HOGENOM" id="CLU_604337_0_0_1"/>
<name>A0A0C9W1A6_SPHS4</name>
<protein>
    <recommendedName>
        <fullName evidence="1">non-specific serine/threonine protein kinase</fullName>
        <ecNumber evidence="1">2.7.11.1</ecNumber>
    </recommendedName>
</protein>
<dbReference type="PANTHER" id="PTHR24356">
    <property type="entry name" value="SERINE/THREONINE-PROTEIN KINASE"/>
    <property type="match status" value="1"/>
</dbReference>
<dbReference type="InterPro" id="IPR000719">
    <property type="entry name" value="Prot_kinase_dom"/>
</dbReference>
<evidence type="ECO:0000256" key="1">
    <source>
        <dbReference type="ARBA" id="ARBA00012513"/>
    </source>
</evidence>
<feature type="domain" description="Protein kinase" evidence="11">
    <location>
        <begin position="117"/>
        <end position="404"/>
    </location>
</feature>
<evidence type="ECO:0000256" key="6">
    <source>
        <dbReference type="ARBA" id="ARBA00022840"/>
    </source>
</evidence>
<evidence type="ECO:0000256" key="4">
    <source>
        <dbReference type="ARBA" id="ARBA00022741"/>
    </source>
</evidence>
<evidence type="ECO:0000313" key="13">
    <source>
        <dbReference type="Proteomes" id="UP000054279"/>
    </source>
</evidence>
<reference evidence="12 13" key="1">
    <citation type="submission" date="2014-06" db="EMBL/GenBank/DDBJ databases">
        <title>Evolutionary Origins and Diversification of the Mycorrhizal Mutualists.</title>
        <authorList>
            <consortium name="DOE Joint Genome Institute"/>
            <consortium name="Mycorrhizal Genomics Consortium"/>
            <person name="Kohler A."/>
            <person name="Kuo A."/>
            <person name="Nagy L.G."/>
            <person name="Floudas D."/>
            <person name="Copeland A."/>
            <person name="Barry K.W."/>
            <person name="Cichocki N."/>
            <person name="Veneault-Fourrey C."/>
            <person name="LaButti K."/>
            <person name="Lindquist E.A."/>
            <person name="Lipzen A."/>
            <person name="Lundell T."/>
            <person name="Morin E."/>
            <person name="Murat C."/>
            <person name="Riley R."/>
            <person name="Ohm R."/>
            <person name="Sun H."/>
            <person name="Tunlid A."/>
            <person name="Henrissat B."/>
            <person name="Grigoriev I.V."/>
            <person name="Hibbett D.S."/>
            <person name="Martin F."/>
        </authorList>
    </citation>
    <scope>NUCLEOTIDE SEQUENCE [LARGE SCALE GENOMIC DNA]</scope>
    <source>
        <strain evidence="12 13">SS14</strain>
    </source>
</reference>
<dbReference type="PROSITE" id="PS00108">
    <property type="entry name" value="PROTEIN_KINASE_ST"/>
    <property type="match status" value="1"/>
</dbReference>
<sequence length="453" mass="51950">MTSVSQSLLDPLTSIEELVHQDMAAGQGARFLFDILYTKDRNLAACPTNPLPPSISLINAIPSRYSWIQKARYKDPCNKCMLVPDASRNPPGLDFPHSGSYMHVDGSIVRYFTPNDVVLLAEIGYGANGHISSCRLRTSEGVTIRGLWAVKRMKNTEVLERECRTMEALRRLAPESMVPYLGRYYEENVSFTTTSTSCSPNPGLNLSGYLMVYMEYSDFFDLLCRLQEPSNGPRRALHPHVARWYAIDILNRLYGLHVNSYYHGDVKSENLMMAVDGHIVFADFGETRKDIPENWNVPNLGTLTTQAPELYENWKGPRRPSDLWSVGVIIFDMLFGYMPFEGRSINEVYDSMHEVIDYELWPTIMDGDIFGKERELGLDFVKRLLVPTVFNRMWWPELRTHPWVKDEWKTISEKQREAPMIIRRGTWEPGMGWASLLKTEQPVYSSVIPDLDL</sequence>
<gene>
    <name evidence="12" type="ORF">M422DRAFT_251729</name>
</gene>
<dbReference type="SUPFAM" id="SSF56112">
    <property type="entry name" value="Protein kinase-like (PK-like)"/>
    <property type="match status" value="1"/>
</dbReference>
<dbReference type="PANTHER" id="PTHR24356:SF1">
    <property type="entry name" value="SERINE_THREONINE-PROTEIN KINASE GREATWALL"/>
    <property type="match status" value="1"/>
</dbReference>
<evidence type="ECO:0000259" key="11">
    <source>
        <dbReference type="PROSITE" id="PS50011"/>
    </source>
</evidence>
<evidence type="ECO:0000256" key="9">
    <source>
        <dbReference type="PROSITE-ProRule" id="PRU10141"/>
    </source>
</evidence>
<dbReference type="GO" id="GO:0004674">
    <property type="term" value="F:protein serine/threonine kinase activity"/>
    <property type="evidence" value="ECO:0007669"/>
    <property type="project" value="UniProtKB-KW"/>
</dbReference>
<dbReference type="Proteomes" id="UP000054279">
    <property type="component" value="Unassembled WGS sequence"/>
</dbReference>
<dbReference type="PROSITE" id="PS50011">
    <property type="entry name" value="PROTEIN_KINASE_DOM"/>
    <property type="match status" value="1"/>
</dbReference>
<dbReference type="InterPro" id="IPR017441">
    <property type="entry name" value="Protein_kinase_ATP_BS"/>
</dbReference>
<comment type="catalytic activity">
    <reaction evidence="7">
        <text>L-threonyl-[protein] + ATP = O-phospho-L-threonyl-[protein] + ADP + H(+)</text>
        <dbReference type="Rhea" id="RHEA:46608"/>
        <dbReference type="Rhea" id="RHEA-COMP:11060"/>
        <dbReference type="Rhea" id="RHEA-COMP:11605"/>
        <dbReference type="ChEBI" id="CHEBI:15378"/>
        <dbReference type="ChEBI" id="CHEBI:30013"/>
        <dbReference type="ChEBI" id="CHEBI:30616"/>
        <dbReference type="ChEBI" id="CHEBI:61977"/>
        <dbReference type="ChEBI" id="CHEBI:456216"/>
        <dbReference type="EC" id="2.7.11.1"/>
    </reaction>
</comment>
<dbReference type="SMART" id="SM00220">
    <property type="entry name" value="S_TKc"/>
    <property type="match status" value="1"/>
</dbReference>
<keyword evidence="6 9" id="KW-0067">ATP-binding</keyword>
<keyword evidence="4 9" id="KW-0547">Nucleotide-binding</keyword>
<dbReference type="GO" id="GO:0035556">
    <property type="term" value="P:intracellular signal transduction"/>
    <property type="evidence" value="ECO:0007669"/>
    <property type="project" value="TreeGrafter"/>
</dbReference>
<dbReference type="Pfam" id="PF00069">
    <property type="entry name" value="Pkinase"/>
    <property type="match status" value="1"/>
</dbReference>